<proteinExistence type="predicted"/>
<name>A0A6J6IVP3_9ZZZZ</name>
<gene>
    <name evidence="2" type="ORF">UFOPK1946_01002</name>
</gene>
<reference evidence="2" key="1">
    <citation type="submission" date="2020-05" db="EMBL/GenBank/DDBJ databases">
        <authorList>
            <person name="Chiriac C."/>
            <person name="Salcher M."/>
            <person name="Ghai R."/>
            <person name="Kavagutti S V."/>
        </authorList>
    </citation>
    <scope>NUCLEOTIDE SEQUENCE</scope>
</reference>
<evidence type="ECO:0000313" key="2">
    <source>
        <dbReference type="EMBL" id="CAB4628812.1"/>
    </source>
</evidence>
<evidence type="ECO:0000256" key="1">
    <source>
        <dbReference type="SAM" id="MobiDB-lite"/>
    </source>
</evidence>
<dbReference type="EMBL" id="CAEZVG010000068">
    <property type="protein sequence ID" value="CAB4628812.1"/>
    <property type="molecule type" value="Genomic_DNA"/>
</dbReference>
<accession>A0A6J6IVP3</accession>
<sequence>MRYNICAQSAASTPPASDLIVISASRLSYSPLNNVVTSSSLIAFLVASSSLSASARAEPSDSPAASSKRIGKSSTRERSPFNLEITACVRDNLLVTACAASGSSQRLGTPAAASSSTACASSFGRSKTNSIDFRVAPISAISRAYSRAIGQG</sequence>
<organism evidence="2">
    <name type="scientific">freshwater metagenome</name>
    <dbReference type="NCBI Taxonomy" id="449393"/>
    <lineage>
        <taxon>unclassified sequences</taxon>
        <taxon>metagenomes</taxon>
        <taxon>ecological metagenomes</taxon>
    </lineage>
</organism>
<feature type="region of interest" description="Disordered" evidence="1">
    <location>
        <begin position="54"/>
        <end position="77"/>
    </location>
</feature>
<dbReference type="AlphaFoldDB" id="A0A6J6IVP3"/>
<protein>
    <submittedName>
        <fullName evidence="2">Unannotated protein</fullName>
    </submittedName>
</protein>